<name>A0A6G1SMF4_9ACAR</name>
<feature type="compositionally biased region" description="Low complexity" evidence="1">
    <location>
        <begin position="629"/>
        <end position="641"/>
    </location>
</feature>
<proteinExistence type="predicted"/>
<feature type="compositionally biased region" description="Low complexity" evidence="1">
    <location>
        <begin position="177"/>
        <end position="198"/>
    </location>
</feature>
<dbReference type="PROSITE" id="PS51263">
    <property type="entry name" value="ADF_H"/>
    <property type="match status" value="1"/>
</dbReference>
<feature type="compositionally biased region" description="Low complexity" evidence="1">
    <location>
        <begin position="651"/>
        <end position="661"/>
    </location>
</feature>
<dbReference type="GO" id="GO:0045211">
    <property type="term" value="C:postsynaptic membrane"/>
    <property type="evidence" value="ECO:0007669"/>
    <property type="project" value="TreeGrafter"/>
</dbReference>
<dbReference type="SMART" id="SM00102">
    <property type="entry name" value="ADF"/>
    <property type="match status" value="1"/>
</dbReference>
<dbReference type="GO" id="GO:0051015">
    <property type="term" value="F:actin filament binding"/>
    <property type="evidence" value="ECO:0007669"/>
    <property type="project" value="TreeGrafter"/>
</dbReference>
<dbReference type="GO" id="GO:0030427">
    <property type="term" value="C:site of polarized growth"/>
    <property type="evidence" value="ECO:0007669"/>
    <property type="project" value="TreeGrafter"/>
</dbReference>
<sequence length="758" mass="83567">MAVNFSKNQDDITRAWREVVDSNNTPKWALFSYEGSTNVIKLMATGSNGLDELVEEFNCSLIQYAFCRVIDESLGLNRLVLINWQGDSAPLSRKGLCASHVGDVTNYFKGCAQTITIRNDDEATKEHLMEQILKSSASKLGFSRISSQTSTTTTTTTTNDNGTSGPASIRTLNDTNDSSSADVSVSSSTEAPSTTTSSVYKKADIGSDIAASRKSFWQRQEEEEKERLAEEKRRAAEKQAQFEKERKQREELEAKKLAETIRQREELIEATKRADKLSESSTKQPSSIVSTTTANDSPEDDGRVGRRSELIRLERNQETQSLISKGLIKNKRAIFEQAQQQHQQQQPAEQQLGINRGHAHQTYPMQIHQFSQSSSSGPGTGNSDAQRSSYHVDDSGNQLQRPNSPPIEQQQQQSIQKRVHFNDRTSVRSFESISSTNSNTTAIQQQQQHQQSDLDDYSARQQVGSPDSMGSGSTSRLSCESPAFGDFRRAGLGNDGLGGGGAAIYAIRGDPDLELTANIQQQQHQQQQPLPTTGLQAQFHTMEQHHQHQTVPFYSGGNQHQAPRPAMGLQYAAHGQQFLQMPASGGVVPSRPVVPVRQPASIAPAVSSSIRMTAPPAINTSQLAWQQQQQQVYPQHQQQQQLRSPTSAGTQLYQGQQQPQHHLQHSPRAPASGQTPLRNDLMVSDSLDEDDPDYALRLRQAATRRVFNYVQPQVQQQQQGGFVVPVPPNRPTSGGGSGNGSQGQRQKSVALANFQTEV</sequence>
<dbReference type="GO" id="GO:0048812">
    <property type="term" value="P:neuron projection morphogenesis"/>
    <property type="evidence" value="ECO:0007669"/>
    <property type="project" value="TreeGrafter"/>
</dbReference>
<dbReference type="GO" id="GO:0030027">
    <property type="term" value="C:lamellipodium"/>
    <property type="evidence" value="ECO:0007669"/>
    <property type="project" value="TreeGrafter"/>
</dbReference>
<evidence type="ECO:0000313" key="3">
    <source>
        <dbReference type="EMBL" id="MDE51391.1"/>
    </source>
</evidence>
<evidence type="ECO:0000256" key="1">
    <source>
        <dbReference type="SAM" id="MobiDB-lite"/>
    </source>
</evidence>
<gene>
    <name evidence="3" type="primary">DBNL</name>
    <name evidence="3" type="ORF">g.19431</name>
</gene>
<dbReference type="GO" id="GO:0030425">
    <property type="term" value="C:dendrite"/>
    <property type="evidence" value="ECO:0007669"/>
    <property type="project" value="TreeGrafter"/>
</dbReference>
<feature type="region of interest" description="Disordered" evidence="1">
    <location>
        <begin position="716"/>
        <end position="758"/>
    </location>
</feature>
<dbReference type="CDD" id="cd22249">
    <property type="entry name" value="UDM1_RNF168_RNF169-like"/>
    <property type="match status" value="1"/>
</dbReference>
<feature type="domain" description="ADF-H" evidence="2">
    <location>
        <begin position="2"/>
        <end position="133"/>
    </location>
</feature>
<dbReference type="CDD" id="cd11281">
    <property type="entry name" value="ADF_drebrin_like"/>
    <property type="match status" value="1"/>
</dbReference>
<feature type="region of interest" description="Disordered" evidence="1">
    <location>
        <begin position="629"/>
        <end position="689"/>
    </location>
</feature>
<protein>
    <submittedName>
        <fullName evidence="3">Drebrin-like protein</fullName>
    </submittedName>
</protein>
<feature type="region of interest" description="Disordered" evidence="1">
    <location>
        <begin position="228"/>
        <end position="247"/>
    </location>
</feature>
<dbReference type="GO" id="GO:0030833">
    <property type="term" value="P:regulation of actin filament polymerization"/>
    <property type="evidence" value="ECO:0007669"/>
    <property type="project" value="TreeGrafter"/>
</dbReference>
<evidence type="ECO:0000259" key="2">
    <source>
        <dbReference type="PROSITE" id="PS51263"/>
    </source>
</evidence>
<feature type="region of interest" description="Disordered" evidence="1">
    <location>
        <begin position="144"/>
        <end position="198"/>
    </location>
</feature>
<dbReference type="SUPFAM" id="SSF55753">
    <property type="entry name" value="Actin depolymerizing proteins"/>
    <property type="match status" value="1"/>
</dbReference>
<dbReference type="GO" id="GO:0045773">
    <property type="term" value="P:positive regulation of axon extension"/>
    <property type="evidence" value="ECO:0007669"/>
    <property type="project" value="TreeGrafter"/>
</dbReference>
<dbReference type="AlphaFoldDB" id="A0A6G1SMF4"/>
<feature type="region of interest" description="Disordered" evidence="1">
    <location>
        <begin position="369"/>
        <end position="480"/>
    </location>
</feature>
<feature type="compositionally biased region" description="Low complexity" evidence="1">
    <location>
        <begin position="434"/>
        <end position="451"/>
    </location>
</feature>
<dbReference type="Gene3D" id="3.40.20.10">
    <property type="entry name" value="Severin"/>
    <property type="match status" value="1"/>
</dbReference>
<dbReference type="GO" id="GO:0030864">
    <property type="term" value="C:cortical actin cytoskeleton"/>
    <property type="evidence" value="ECO:0007669"/>
    <property type="project" value="TreeGrafter"/>
</dbReference>
<feature type="compositionally biased region" description="Polar residues" evidence="1">
    <location>
        <begin position="369"/>
        <end position="402"/>
    </location>
</feature>
<dbReference type="Pfam" id="PF00241">
    <property type="entry name" value="Cofilin_ADF"/>
    <property type="match status" value="1"/>
</dbReference>
<dbReference type="GO" id="GO:0005884">
    <property type="term" value="C:actin filament"/>
    <property type="evidence" value="ECO:0007669"/>
    <property type="project" value="TreeGrafter"/>
</dbReference>
<reference evidence="3" key="1">
    <citation type="submission" date="2018-10" db="EMBL/GenBank/DDBJ databases">
        <title>Transcriptome assembly of Aceria tosichella (Wheat curl mite) Type 2.</title>
        <authorList>
            <person name="Scully E.D."/>
            <person name="Geib S.M."/>
            <person name="Palmer N.A."/>
            <person name="Gupta A.K."/>
            <person name="Sarath G."/>
            <person name="Tatineni S."/>
        </authorList>
    </citation>
    <scope>NUCLEOTIDE SEQUENCE</scope>
    <source>
        <strain evidence="3">LincolnNE</strain>
    </source>
</reference>
<feature type="compositionally biased region" description="Polar residues" evidence="1">
    <location>
        <begin position="279"/>
        <end position="296"/>
    </location>
</feature>
<dbReference type="InterPro" id="IPR002108">
    <property type="entry name" value="ADF-H"/>
</dbReference>
<organism evidence="3">
    <name type="scientific">Aceria tosichella</name>
    <name type="common">wheat curl mite</name>
    <dbReference type="NCBI Taxonomy" id="561515"/>
    <lineage>
        <taxon>Eukaryota</taxon>
        <taxon>Metazoa</taxon>
        <taxon>Ecdysozoa</taxon>
        <taxon>Arthropoda</taxon>
        <taxon>Chelicerata</taxon>
        <taxon>Arachnida</taxon>
        <taxon>Acari</taxon>
        <taxon>Acariformes</taxon>
        <taxon>Trombidiformes</taxon>
        <taxon>Prostigmata</taxon>
        <taxon>Eupodina</taxon>
        <taxon>Eriophyoidea</taxon>
        <taxon>Eriophyidae</taxon>
        <taxon>Eriophyinae</taxon>
        <taxon>Aceriini</taxon>
        <taxon>Aceria</taxon>
    </lineage>
</organism>
<feature type="compositionally biased region" description="Low complexity" evidence="1">
    <location>
        <begin position="406"/>
        <end position="416"/>
    </location>
</feature>
<feature type="compositionally biased region" description="Basic and acidic residues" evidence="1">
    <location>
        <begin position="300"/>
        <end position="312"/>
    </location>
</feature>
<dbReference type="GO" id="GO:0014069">
    <property type="term" value="C:postsynaptic density"/>
    <property type="evidence" value="ECO:0007669"/>
    <property type="project" value="TreeGrafter"/>
</dbReference>
<dbReference type="InterPro" id="IPR029006">
    <property type="entry name" value="ADF-H/Gelsolin-like_dom_sf"/>
</dbReference>
<feature type="compositionally biased region" description="Polar residues" evidence="1">
    <location>
        <begin position="459"/>
        <end position="478"/>
    </location>
</feature>
<dbReference type="PANTHER" id="PTHR10829">
    <property type="entry name" value="CORTACTIN AND DREBRIN"/>
    <property type="match status" value="1"/>
</dbReference>
<feature type="compositionally biased region" description="Low complexity" evidence="1">
    <location>
        <begin position="146"/>
        <end position="158"/>
    </location>
</feature>
<dbReference type="EMBL" id="GGYP01006620">
    <property type="protein sequence ID" value="MDE51391.1"/>
    <property type="molecule type" value="Transcribed_RNA"/>
</dbReference>
<accession>A0A6G1SMF4</accession>
<feature type="region of interest" description="Disordered" evidence="1">
    <location>
        <begin position="271"/>
        <end position="312"/>
    </location>
</feature>
<dbReference type="PANTHER" id="PTHR10829:SF25">
    <property type="entry name" value="DREBRIN-LIKE PROTEIN"/>
    <property type="match status" value="1"/>
</dbReference>
<feature type="compositionally biased region" description="Polar residues" evidence="1">
    <location>
        <begin position="159"/>
        <end position="176"/>
    </location>
</feature>
<dbReference type="GO" id="GO:0098974">
    <property type="term" value="P:postsynaptic actin cytoskeleton organization"/>
    <property type="evidence" value="ECO:0007669"/>
    <property type="project" value="TreeGrafter"/>
</dbReference>